<keyword evidence="3 11" id="KW-0378">Hydrolase</keyword>
<organism evidence="11 12">
    <name type="scientific">Candidatus Bodocaedibacter vickermanii</name>
    <dbReference type="NCBI Taxonomy" id="2741701"/>
    <lineage>
        <taxon>Bacteria</taxon>
        <taxon>Pseudomonadati</taxon>
        <taxon>Pseudomonadota</taxon>
        <taxon>Alphaproteobacteria</taxon>
        <taxon>Holosporales</taxon>
        <taxon>Candidatus Paracaedibacteraceae</taxon>
        <taxon>Candidatus Bodocaedibacter</taxon>
    </lineage>
</organism>
<keyword evidence="5" id="KW-0573">Peptidoglycan synthesis</keyword>
<dbReference type="Proteomes" id="UP000594001">
    <property type="component" value="Chromosome"/>
</dbReference>
<name>A0A7L9RSF7_9PROT</name>
<dbReference type="GO" id="GO:0009002">
    <property type="term" value="F:serine-type D-Ala-D-Ala carboxypeptidase activity"/>
    <property type="evidence" value="ECO:0007669"/>
    <property type="project" value="UniProtKB-EC"/>
</dbReference>
<feature type="binding site" evidence="8">
    <location>
        <position position="228"/>
    </location>
    <ligand>
        <name>substrate</name>
    </ligand>
</feature>
<dbReference type="InterPro" id="IPR012338">
    <property type="entry name" value="Beta-lactam/transpept-like"/>
</dbReference>
<dbReference type="GO" id="GO:0071555">
    <property type="term" value="P:cell wall organization"/>
    <property type="evidence" value="ECO:0007669"/>
    <property type="project" value="UniProtKB-KW"/>
</dbReference>
<feature type="active site" description="Proton acceptor" evidence="7">
    <location>
        <position position="67"/>
    </location>
</feature>
<evidence type="ECO:0000256" key="9">
    <source>
        <dbReference type="RuleBase" id="RU004016"/>
    </source>
</evidence>
<dbReference type="Pfam" id="PF00768">
    <property type="entry name" value="Peptidase_S11"/>
    <property type="match status" value="1"/>
</dbReference>
<dbReference type="EMBL" id="CP054719">
    <property type="protein sequence ID" value="QOL19479.1"/>
    <property type="molecule type" value="Genomic_DNA"/>
</dbReference>
<dbReference type="InterPro" id="IPR018044">
    <property type="entry name" value="Peptidase_S11"/>
</dbReference>
<evidence type="ECO:0000256" key="2">
    <source>
        <dbReference type="ARBA" id="ARBA00022729"/>
    </source>
</evidence>
<keyword evidence="2" id="KW-0732">Signal</keyword>
<keyword evidence="4" id="KW-0133">Cell shape</keyword>
<sequence>MQRIHTQMFRIGIIISLSLGILTNPTYSKNQKPSKPVYAALAVDAETGQILYQQNADTVTPPASLTKIMTLLMVFDAMEQGKIRLTDMLPISRHAAAQLPCKLGLRAGGYISVKDIILACVTKSANDAAVVIAEFLAGSEPAFADYMTQRARQFGMKNTTFKTASGMPAAGQITSAKDMALLGIVANKHYKKYFHLFSTREFCYNNACHINHNYRLLAQKHLKFDGIKTGFVNASGFNVIGTYTNESGKRIVVVVMGGPTPAWRDKRVVEIAQRLKTIRPQTYVAQNTSSNAQPKPVLAAQTVPATTHSVNLDQTPEDDSAPIQEIAPVSTESGNYSLLLGYYGSQLRAETVAKQALIQSKLGVEKPISTKRIRIGGRYLFQASIDKLSKKQVDQASTVLRHLNIDSSTVEQPSE</sequence>
<dbReference type="GO" id="GO:0008360">
    <property type="term" value="P:regulation of cell shape"/>
    <property type="evidence" value="ECO:0007669"/>
    <property type="project" value="UniProtKB-KW"/>
</dbReference>
<dbReference type="GO" id="GO:0009252">
    <property type="term" value="P:peptidoglycan biosynthetic process"/>
    <property type="evidence" value="ECO:0007669"/>
    <property type="project" value="UniProtKB-KW"/>
</dbReference>
<evidence type="ECO:0000256" key="3">
    <source>
        <dbReference type="ARBA" id="ARBA00022801"/>
    </source>
</evidence>
<dbReference type="EC" id="3.4.16.4" evidence="11"/>
<dbReference type="PRINTS" id="PR00725">
    <property type="entry name" value="DADACBPTASE1"/>
</dbReference>
<keyword evidence="12" id="KW-1185">Reference proteome</keyword>
<evidence type="ECO:0000256" key="6">
    <source>
        <dbReference type="ARBA" id="ARBA00023316"/>
    </source>
</evidence>
<dbReference type="SUPFAM" id="SSF56601">
    <property type="entry name" value="beta-lactamase/transpeptidase-like"/>
    <property type="match status" value="1"/>
</dbReference>
<dbReference type="InterPro" id="IPR001967">
    <property type="entry name" value="Peptidase_S11_N"/>
</dbReference>
<keyword evidence="6" id="KW-0961">Cell wall biogenesis/degradation</keyword>
<dbReference type="Gene3D" id="3.40.710.10">
    <property type="entry name" value="DD-peptidase/beta-lactamase superfamily"/>
    <property type="match status" value="1"/>
</dbReference>
<evidence type="ECO:0000256" key="1">
    <source>
        <dbReference type="ARBA" id="ARBA00007164"/>
    </source>
</evidence>
<evidence type="ECO:0000256" key="8">
    <source>
        <dbReference type="PIRSR" id="PIRSR618044-2"/>
    </source>
</evidence>
<reference evidence="11 12" key="1">
    <citation type="submission" date="2020-06" db="EMBL/GenBank/DDBJ databases">
        <title>The endosymbiont of the kinetoplastid Bodo saltans is a Paracaedibacter-like alpha-proteobacterium possessing a putative toxin-antitoxin system.</title>
        <authorList>
            <person name="Midha S."/>
            <person name="Rigden D.J."/>
            <person name="Siozios S."/>
            <person name="Hurst G.D.D."/>
            <person name="Jackson A.P."/>
        </authorList>
    </citation>
    <scope>NUCLEOTIDE SEQUENCE [LARGE SCALE GENOMIC DNA]</scope>
    <source>
        <strain evidence="11">Lake Konstanz</strain>
    </source>
</reference>
<evidence type="ECO:0000256" key="5">
    <source>
        <dbReference type="ARBA" id="ARBA00022984"/>
    </source>
</evidence>
<dbReference type="AlphaFoldDB" id="A0A7L9RSF7"/>
<keyword evidence="11" id="KW-0121">Carboxypeptidase</keyword>
<feature type="active site" description="Acyl-ester intermediate" evidence="7">
    <location>
        <position position="64"/>
    </location>
</feature>
<comment type="similarity">
    <text evidence="1 9">Belongs to the peptidase S11 family.</text>
</comment>
<dbReference type="PANTHER" id="PTHR21581:SF6">
    <property type="entry name" value="TRAFFICKING PROTEIN PARTICLE COMPLEX SUBUNIT 12"/>
    <property type="match status" value="1"/>
</dbReference>
<dbReference type="RefSeq" id="WP_350332233.1">
    <property type="nucleotide sequence ID" value="NZ_CP054719.1"/>
</dbReference>
<gene>
    <name evidence="11" type="primary">dacC</name>
    <name evidence="11" type="ORF">CPBP_00235</name>
</gene>
<feature type="domain" description="Peptidase S11 D-alanyl-D-alanine carboxypeptidase A N-terminal" evidence="10">
    <location>
        <begin position="38"/>
        <end position="259"/>
    </location>
</feature>
<dbReference type="PANTHER" id="PTHR21581">
    <property type="entry name" value="D-ALANYL-D-ALANINE CARBOXYPEPTIDASE"/>
    <property type="match status" value="1"/>
</dbReference>
<evidence type="ECO:0000313" key="11">
    <source>
        <dbReference type="EMBL" id="QOL19479.1"/>
    </source>
</evidence>
<protein>
    <submittedName>
        <fullName evidence="11">D-alanyl-D-alanine carboxypeptidase DacC</fullName>
        <ecNumber evidence="11">3.4.16.4</ecNumber>
    </submittedName>
</protein>
<feature type="active site" evidence="7">
    <location>
        <position position="124"/>
    </location>
</feature>
<evidence type="ECO:0000256" key="7">
    <source>
        <dbReference type="PIRSR" id="PIRSR618044-1"/>
    </source>
</evidence>
<accession>A0A7L9RSF7</accession>
<keyword evidence="11" id="KW-0645">Protease</keyword>
<dbReference type="KEGG" id="pbal:CPBP_00235"/>
<evidence type="ECO:0000313" key="12">
    <source>
        <dbReference type="Proteomes" id="UP000594001"/>
    </source>
</evidence>
<dbReference type="GO" id="GO:0006508">
    <property type="term" value="P:proteolysis"/>
    <property type="evidence" value="ECO:0007669"/>
    <property type="project" value="InterPro"/>
</dbReference>
<proteinExistence type="inferred from homology"/>
<evidence type="ECO:0000259" key="10">
    <source>
        <dbReference type="Pfam" id="PF00768"/>
    </source>
</evidence>
<evidence type="ECO:0000256" key="4">
    <source>
        <dbReference type="ARBA" id="ARBA00022960"/>
    </source>
</evidence>